<keyword evidence="6" id="KW-0812">Transmembrane</keyword>
<keyword evidence="7 10" id="KW-0283">Flagellar rotation</keyword>
<keyword evidence="5 10" id="KW-0145">Chemotaxis</keyword>
<evidence type="ECO:0000313" key="11">
    <source>
        <dbReference type="EMBL" id="QTQ12321.1"/>
    </source>
</evidence>
<dbReference type="RefSeq" id="WP_210117035.1">
    <property type="nucleotide sequence ID" value="NZ_CP054257.1"/>
</dbReference>
<evidence type="ECO:0000256" key="9">
    <source>
        <dbReference type="ARBA" id="ARBA00023136"/>
    </source>
</evidence>
<evidence type="ECO:0000256" key="2">
    <source>
        <dbReference type="ARBA" id="ARBA00004162"/>
    </source>
</evidence>
<sequence length="157" mass="17522">MQISLNKILALISVAIAGAIIIITALSFASGKASPGQNMRKADPAPESVAKEYAAFTELGRLRSFSKPQSGKDRGSPVIITPWISYPAGDRIFYEELIQKARKIRSVITDYFSKYTKEELLAMGEKEIKTELERRINAELVLGKIKAVYFSEYIFLD</sequence>
<dbReference type="Pfam" id="PF03748">
    <property type="entry name" value="FliL"/>
    <property type="match status" value="1"/>
</dbReference>
<gene>
    <name evidence="11" type="ORF">HRI96_09000</name>
</gene>
<evidence type="ECO:0000256" key="8">
    <source>
        <dbReference type="ARBA" id="ARBA00022989"/>
    </source>
</evidence>
<keyword evidence="11" id="KW-0969">Cilium</keyword>
<keyword evidence="11" id="KW-0282">Flagellum</keyword>
<evidence type="ECO:0000256" key="7">
    <source>
        <dbReference type="ARBA" id="ARBA00022779"/>
    </source>
</evidence>
<dbReference type="GO" id="GO:0005886">
    <property type="term" value="C:plasma membrane"/>
    <property type="evidence" value="ECO:0007669"/>
    <property type="project" value="UniProtKB-SubCell"/>
</dbReference>
<keyword evidence="4 10" id="KW-1003">Cell membrane</keyword>
<comment type="similarity">
    <text evidence="3 10">Belongs to the FliL family.</text>
</comment>
<comment type="subcellular location">
    <subcellularLocation>
        <location evidence="2">Cell membrane</location>
        <topology evidence="2">Single-pass membrane protein</topology>
    </subcellularLocation>
</comment>
<evidence type="ECO:0000313" key="12">
    <source>
        <dbReference type="Proteomes" id="UP000671995"/>
    </source>
</evidence>
<dbReference type="GO" id="GO:0071973">
    <property type="term" value="P:bacterial-type flagellum-dependent cell motility"/>
    <property type="evidence" value="ECO:0007669"/>
    <property type="project" value="InterPro"/>
</dbReference>
<comment type="function">
    <text evidence="1 10">Controls the rotational direction of flagella during chemotaxis.</text>
</comment>
<evidence type="ECO:0000256" key="10">
    <source>
        <dbReference type="RuleBase" id="RU364125"/>
    </source>
</evidence>
<dbReference type="GO" id="GO:0006935">
    <property type="term" value="P:chemotaxis"/>
    <property type="evidence" value="ECO:0007669"/>
    <property type="project" value="UniProtKB-KW"/>
</dbReference>
<dbReference type="EMBL" id="CP054257">
    <property type="protein sequence ID" value="QTQ12321.1"/>
    <property type="molecule type" value="Genomic_DNA"/>
</dbReference>
<dbReference type="InterPro" id="IPR005503">
    <property type="entry name" value="FliL"/>
</dbReference>
<keyword evidence="8" id="KW-1133">Transmembrane helix</keyword>
<organism evidence="11 12">
    <name type="scientific">Treponema parvum</name>
    <dbReference type="NCBI Taxonomy" id="138851"/>
    <lineage>
        <taxon>Bacteria</taxon>
        <taxon>Pseudomonadati</taxon>
        <taxon>Spirochaetota</taxon>
        <taxon>Spirochaetia</taxon>
        <taxon>Spirochaetales</taxon>
        <taxon>Treponemataceae</taxon>
        <taxon>Treponema</taxon>
    </lineage>
</organism>
<keyword evidence="11" id="KW-0966">Cell projection</keyword>
<name>A0A975F0Q5_9SPIR</name>
<protein>
    <recommendedName>
        <fullName evidence="10">Flagellar protein FliL</fullName>
    </recommendedName>
</protein>
<reference evidence="11" key="2">
    <citation type="journal article" date="2021" name="Microbiol. Resour. Announc.">
        <title>Complete Genome Sequences of Three Human Oral Treponema parvum Isolates.</title>
        <authorList>
            <person name="Zeng H."/>
            <person name="Watt R.M."/>
        </authorList>
    </citation>
    <scope>NUCLEOTIDE SEQUENCE</scope>
    <source>
        <strain evidence="11">ATCC 700773</strain>
    </source>
</reference>
<keyword evidence="9 10" id="KW-0472">Membrane</keyword>
<evidence type="ECO:0000256" key="6">
    <source>
        <dbReference type="ARBA" id="ARBA00022692"/>
    </source>
</evidence>
<evidence type="ECO:0000256" key="3">
    <source>
        <dbReference type="ARBA" id="ARBA00008281"/>
    </source>
</evidence>
<dbReference type="Proteomes" id="UP000671995">
    <property type="component" value="Chromosome"/>
</dbReference>
<dbReference type="GO" id="GO:0009425">
    <property type="term" value="C:bacterial-type flagellum basal body"/>
    <property type="evidence" value="ECO:0007669"/>
    <property type="project" value="InterPro"/>
</dbReference>
<accession>A0A975F0Q5</accession>
<evidence type="ECO:0000256" key="4">
    <source>
        <dbReference type="ARBA" id="ARBA00022475"/>
    </source>
</evidence>
<dbReference type="AlphaFoldDB" id="A0A975F0Q5"/>
<evidence type="ECO:0000256" key="5">
    <source>
        <dbReference type="ARBA" id="ARBA00022500"/>
    </source>
</evidence>
<reference evidence="11" key="1">
    <citation type="submission" date="2020-05" db="EMBL/GenBank/DDBJ databases">
        <authorList>
            <person name="Zeng H."/>
            <person name="Chan Y.K."/>
            <person name="Watt R.M."/>
        </authorList>
    </citation>
    <scope>NUCLEOTIDE SEQUENCE</scope>
    <source>
        <strain evidence="11">ATCC 700773</strain>
    </source>
</reference>
<proteinExistence type="inferred from homology"/>
<evidence type="ECO:0000256" key="1">
    <source>
        <dbReference type="ARBA" id="ARBA00002254"/>
    </source>
</evidence>